<evidence type="ECO:0000259" key="8">
    <source>
        <dbReference type="PROSITE" id="PS50928"/>
    </source>
</evidence>
<feature type="transmembrane region" description="Helical" evidence="7">
    <location>
        <begin position="312"/>
        <end position="332"/>
    </location>
</feature>
<dbReference type="InterPro" id="IPR035906">
    <property type="entry name" value="MetI-like_sf"/>
</dbReference>
<dbReference type="PROSITE" id="PS50928">
    <property type="entry name" value="ABC_TM1"/>
    <property type="match status" value="1"/>
</dbReference>
<gene>
    <name evidence="9" type="ORF">KGQ91_15995</name>
</gene>
<feature type="transmembrane region" description="Helical" evidence="7">
    <location>
        <begin position="67"/>
        <end position="95"/>
    </location>
</feature>
<feature type="transmembrane region" description="Helical" evidence="7">
    <location>
        <begin position="116"/>
        <end position="139"/>
    </location>
</feature>
<keyword evidence="5 7" id="KW-1133">Transmembrane helix</keyword>
<evidence type="ECO:0000256" key="1">
    <source>
        <dbReference type="ARBA" id="ARBA00004651"/>
    </source>
</evidence>
<keyword evidence="3" id="KW-1003">Cell membrane</keyword>
<keyword evidence="2 7" id="KW-0813">Transport</keyword>
<proteinExistence type="inferred from homology"/>
<reference evidence="9 10" key="1">
    <citation type="submission" date="2021-05" db="EMBL/GenBank/DDBJ databases">
        <title>Petroleum and Energy Research Collection (APPE): ex situ preservation of microbial diversity associated with the oil industry and exploitation of its biotechnological potential.</title>
        <authorList>
            <person name="Paixao C.T.M."/>
            <person name="Gomes M.B."/>
            <person name="Oliveira V.M."/>
        </authorList>
    </citation>
    <scope>NUCLEOTIDE SEQUENCE [LARGE SCALE GENOMIC DNA]</scope>
    <source>
        <strain evidence="9 10">LIT2</strain>
    </source>
</reference>
<evidence type="ECO:0000256" key="7">
    <source>
        <dbReference type="RuleBase" id="RU363032"/>
    </source>
</evidence>
<keyword evidence="10" id="KW-1185">Reference proteome</keyword>
<keyword evidence="6 7" id="KW-0472">Membrane</keyword>
<feature type="transmembrane region" description="Helical" evidence="7">
    <location>
        <begin position="466"/>
        <end position="484"/>
    </location>
</feature>
<evidence type="ECO:0000313" key="10">
    <source>
        <dbReference type="Proteomes" id="UP001319883"/>
    </source>
</evidence>
<comment type="subcellular location">
    <subcellularLocation>
        <location evidence="1 7">Cell membrane</location>
        <topology evidence="1 7">Multi-pass membrane protein</topology>
    </subcellularLocation>
</comment>
<feature type="domain" description="ABC transmembrane type-1" evidence="8">
    <location>
        <begin position="72"/>
        <end position="243"/>
    </location>
</feature>
<dbReference type="CDD" id="cd06261">
    <property type="entry name" value="TM_PBP2"/>
    <property type="match status" value="1"/>
</dbReference>
<dbReference type="PANTHER" id="PTHR30043:SF1">
    <property type="entry name" value="ABC TRANSPORT SYSTEM PERMEASE PROTEIN P69"/>
    <property type="match status" value="1"/>
</dbReference>
<comment type="caution">
    <text evidence="9">The sequence shown here is derived from an EMBL/GenBank/DDBJ whole genome shotgun (WGS) entry which is preliminary data.</text>
</comment>
<accession>A0ABS7X2P9</accession>
<dbReference type="EMBL" id="JAGXFD010000002">
    <property type="protein sequence ID" value="MBZ9569170.1"/>
    <property type="molecule type" value="Genomic_DNA"/>
</dbReference>
<dbReference type="SUPFAM" id="SSF161098">
    <property type="entry name" value="MetI-like"/>
    <property type="match status" value="2"/>
</dbReference>
<dbReference type="PANTHER" id="PTHR30043">
    <property type="entry name" value="PHOSPHONATES TRANSPORT SYSTEM PERMEASE PROTEIN"/>
    <property type="match status" value="1"/>
</dbReference>
<organism evidence="9 10">
    <name type="scientific">Modicisalibacter tunisiensis</name>
    <dbReference type="NCBI Taxonomy" id="390637"/>
    <lineage>
        <taxon>Bacteria</taxon>
        <taxon>Pseudomonadati</taxon>
        <taxon>Pseudomonadota</taxon>
        <taxon>Gammaproteobacteria</taxon>
        <taxon>Oceanospirillales</taxon>
        <taxon>Halomonadaceae</taxon>
        <taxon>Modicisalibacter</taxon>
    </lineage>
</organism>
<evidence type="ECO:0000313" key="9">
    <source>
        <dbReference type="EMBL" id="MBZ9569170.1"/>
    </source>
</evidence>
<feature type="transmembrane region" description="Helical" evidence="7">
    <location>
        <begin position="250"/>
        <end position="268"/>
    </location>
</feature>
<dbReference type="InterPro" id="IPR000515">
    <property type="entry name" value="MetI-like"/>
</dbReference>
<dbReference type="RefSeq" id="WP_163648344.1">
    <property type="nucleotide sequence ID" value="NZ_JAGXFC010000001.1"/>
</dbReference>
<evidence type="ECO:0000256" key="2">
    <source>
        <dbReference type="ARBA" id="ARBA00022448"/>
    </source>
</evidence>
<evidence type="ECO:0000256" key="3">
    <source>
        <dbReference type="ARBA" id="ARBA00022475"/>
    </source>
</evidence>
<protein>
    <submittedName>
        <fullName evidence="9">ABC transporter permease subunit</fullName>
    </submittedName>
</protein>
<comment type="similarity">
    <text evidence="7">Belongs to the binding-protein-dependent transport system permease family.</text>
</comment>
<dbReference type="Pfam" id="PF00528">
    <property type="entry name" value="BPD_transp_1"/>
    <property type="match status" value="1"/>
</dbReference>
<evidence type="ECO:0000256" key="4">
    <source>
        <dbReference type="ARBA" id="ARBA00022692"/>
    </source>
</evidence>
<evidence type="ECO:0000256" key="5">
    <source>
        <dbReference type="ARBA" id="ARBA00022989"/>
    </source>
</evidence>
<sequence>MAEPTAPGMLRGDSPGLRLARRSLVLVALCAVLLPFADLSVVAHDPWAELGRMATGLALPHWGELSSPLQAIGLTVSVALWGTLLGVLLGFPLALVFFRSRLVRTGCAFVRAIHELFWALLFLQVFGFSAVTALAALAVPYAGIFAKVYAEILEQTPRDAADSLPPGVGRLSRFVYAELPLAWERLAAYTRYRFECSLRASVLLGFVGLPTLGFHLESAFREGHYHQAGALLWLFYLLIGTIGVWGHRRLLPLLAFASLFLLGPWPHVDGDLLWRFLSHDLWPAPLLNGDWAGLIAWLGDIPDLGPAIGNTLLLGLMGTVGALVIALLLWPLASRHFGNPATRLGGRALLVGLRSTPELMLAFIFLLLLGPSMLPAWLALALHNGALIAFLAARHADSLEPGMPGLSASGRYAYELLPRLYPGLLALVFYRAEVIIRETALLGMLGVATLGFHIDSSFQYLMFDQAFFLLLVTAGLNIAVDALARRYRPREVVMDDPCSR</sequence>
<evidence type="ECO:0000256" key="6">
    <source>
        <dbReference type="ARBA" id="ARBA00023136"/>
    </source>
</evidence>
<keyword evidence="4 7" id="KW-0812">Transmembrane</keyword>
<dbReference type="Gene3D" id="1.10.3720.10">
    <property type="entry name" value="MetI-like"/>
    <property type="match status" value="2"/>
</dbReference>
<name>A0ABS7X2P9_9GAMM</name>
<feature type="transmembrane region" description="Helical" evidence="7">
    <location>
        <begin position="225"/>
        <end position="245"/>
    </location>
</feature>
<dbReference type="Proteomes" id="UP001319883">
    <property type="component" value="Unassembled WGS sequence"/>
</dbReference>